<keyword evidence="5" id="KW-1185">Reference proteome</keyword>
<dbReference type="EMBL" id="MLQQ01000058">
    <property type="protein sequence ID" value="OIJ07722.1"/>
    <property type="molecule type" value="Genomic_DNA"/>
</dbReference>
<keyword evidence="1" id="KW-0472">Membrane</keyword>
<proteinExistence type="predicted"/>
<sequence length="207" mass="23548">MVVVKLATKILTIVKKHPVFIGLIGLLIIIAGFFTIIDQQQLSSTAAEAPFIRESSKAEIHSAVPVSAITNDPKQVQVVLARVYLDGEISEEIVEETIWSMEDFWAQYREWELIDQNEATVVFQQKVDDISPLLKINGYFGISDEGTLNIYDGNPAGEKVIQSFFQINTKELKSHQQRELQNGIPVLSRDRYEEVLKTYKKYAKQEM</sequence>
<organism evidence="4 5">
    <name type="scientific">Anaerobacillus arseniciselenatis</name>
    <dbReference type="NCBI Taxonomy" id="85682"/>
    <lineage>
        <taxon>Bacteria</taxon>
        <taxon>Bacillati</taxon>
        <taxon>Bacillota</taxon>
        <taxon>Bacilli</taxon>
        <taxon>Bacillales</taxon>
        <taxon>Bacillaceae</taxon>
        <taxon>Anaerobacillus</taxon>
    </lineage>
</organism>
<evidence type="ECO:0000313" key="5">
    <source>
        <dbReference type="Proteomes" id="UP000180098"/>
    </source>
</evidence>
<dbReference type="AlphaFoldDB" id="A0A1S2L5F2"/>
<dbReference type="OrthoDB" id="2678751at2"/>
<evidence type="ECO:0000313" key="4">
    <source>
        <dbReference type="EMBL" id="OIJ07722.1"/>
    </source>
</evidence>
<feature type="domain" description="Bypass of forespore C C-terminal" evidence="2">
    <location>
        <begin position="128"/>
        <end position="200"/>
    </location>
</feature>
<feature type="transmembrane region" description="Helical" evidence="1">
    <location>
        <begin position="19"/>
        <end position="37"/>
    </location>
</feature>
<dbReference type="InterPro" id="IPR015071">
    <property type="entry name" value="BOFC_N"/>
</dbReference>
<dbReference type="InterPro" id="IPR038117">
    <property type="entry name" value="BofC_C_sf"/>
</dbReference>
<dbReference type="Pfam" id="PF08955">
    <property type="entry name" value="BofC_C"/>
    <property type="match status" value="1"/>
</dbReference>
<accession>A0A1S2L5F2</accession>
<feature type="domain" description="Bypass-of-forespore C N-terminal" evidence="3">
    <location>
        <begin position="76"/>
        <end position="125"/>
    </location>
</feature>
<comment type="caution">
    <text evidence="4">The sequence shown here is derived from an EMBL/GenBank/DDBJ whole genome shotgun (WGS) entry which is preliminary data.</text>
</comment>
<name>A0A1S2L5F2_9BACI</name>
<keyword evidence="1" id="KW-0812">Transmembrane</keyword>
<evidence type="ECO:0000256" key="1">
    <source>
        <dbReference type="SAM" id="Phobius"/>
    </source>
</evidence>
<evidence type="ECO:0000259" key="2">
    <source>
        <dbReference type="Pfam" id="PF08955"/>
    </source>
</evidence>
<protein>
    <recommendedName>
        <fullName evidence="6">Bypass-of-forespore protein C</fullName>
    </recommendedName>
</protein>
<dbReference type="Gene3D" id="3.30.70.1740">
    <property type="entry name" value="Bypass-of-forespore C, C-terminal domain"/>
    <property type="match status" value="1"/>
</dbReference>
<dbReference type="InterPro" id="IPR038118">
    <property type="entry name" value="BOFC_N_sf"/>
</dbReference>
<gene>
    <name evidence="4" type="ORF">BKP35_18790</name>
</gene>
<dbReference type="Proteomes" id="UP000180098">
    <property type="component" value="Unassembled WGS sequence"/>
</dbReference>
<reference evidence="4 5" key="1">
    <citation type="submission" date="2016-10" db="EMBL/GenBank/DDBJ databases">
        <title>Draft genome sequences of four alkaliphilic bacteria belonging to the Anaerobacillus genus.</title>
        <authorList>
            <person name="Bassil N.M."/>
            <person name="Lloyd J.R."/>
        </authorList>
    </citation>
    <scope>NUCLEOTIDE SEQUENCE [LARGE SCALE GENOMIC DNA]</scope>
    <source>
        <strain evidence="4 5">DSM 15340</strain>
    </source>
</reference>
<dbReference type="Gene3D" id="3.10.20.420">
    <property type="entry name" value="Bypass-of-forespore C, N-terminal domain"/>
    <property type="match status" value="1"/>
</dbReference>
<evidence type="ECO:0008006" key="6">
    <source>
        <dbReference type="Google" id="ProtNLM"/>
    </source>
</evidence>
<keyword evidence="1" id="KW-1133">Transmembrane helix</keyword>
<dbReference type="InterPro" id="IPR015050">
    <property type="entry name" value="BofC_C"/>
</dbReference>
<dbReference type="Pfam" id="PF08977">
    <property type="entry name" value="BOFC_N"/>
    <property type="match status" value="1"/>
</dbReference>
<evidence type="ECO:0000259" key="3">
    <source>
        <dbReference type="Pfam" id="PF08977"/>
    </source>
</evidence>